<dbReference type="PROSITE" id="PS50983">
    <property type="entry name" value="FE_B12_PBP"/>
    <property type="match status" value="1"/>
</dbReference>
<comment type="caution">
    <text evidence="3">The sequence shown here is derived from an EMBL/GenBank/DDBJ whole genome shotgun (WGS) entry which is preliminary data.</text>
</comment>
<evidence type="ECO:0000313" key="4">
    <source>
        <dbReference type="Proteomes" id="UP000480185"/>
    </source>
</evidence>
<dbReference type="InterPro" id="IPR050902">
    <property type="entry name" value="ABC_Transporter_SBP"/>
</dbReference>
<sequence>MRIISICPSNTEIVEYLGLTSSLVGVDDFSDWPKEVTRLPRLGPDLNIDMDKVEELQPDIVLASLSVPGMEKNVEELEKRKIPHIVLNPNSLEEIGENLLFAGHHLGVSYKAEAVHKQYRDFLELYHTLSSKVDHKLNLYWEWWPKPIFTPGRVNWLTEVSELAGGRNVFASENQASVETDWEDVRRRDPDIICMVWVGVKTEKMNPDLVRKRPNWSNMKAIQQDQIVLLDENLFCRPSPRLLEGIQKLGSLLHPSIFPEYMQKDPLRSGEK</sequence>
<reference evidence="3 4" key="1">
    <citation type="submission" date="2019-11" db="EMBL/GenBank/DDBJ databases">
        <authorList>
            <person name="Li J."/>
        </authorList>
    </citation>
    <scope>NUCLEOTIDE SEQUENCE [LARGE SCALE GENOMIC DNA]</scope>
    <source>
        <strain evidence="3 4">J4</strain>
    </source>
</reference>
<dbReference type="Gene3D" id="3.40.50.1980">
    <property type="entry name" value="Nitrogenase molybdenum iron protein domain"/>
    <property type="match status" value="2"/>
</dbReference>
<dbReference type="SUPFAM" id="SSF53807">
    <property type="entry name" value="Helical backbone' metal receptor"/>
    <property type="match status" value="1"/>
</dbReference>
<feature type="domain" description="Fe/B12 periplasmic-binding" evidence="2">
    <location>
        <begin position="2"/>
        <end position="257"/>
    </location>
</feature>
<dbReference type="InterPro" id="IPR002491">
    <property type="entry name" value="ABC_transptr_periplasmic_BD"/>
</dbReference>
<protein>
    <submittedName>
        <fullName evidence="3">ABC transporter substrate-binding protein</fullName>
    </submittedName>
</protein>
<evidence type="ECO:0000313" key="3">
    <source>
        <dbReference type="EMBL" id="MRG86889.1"/>
    </source>
</evidence>
<comment type="similarity">
    <text evidence="1">Belongs to the bacterial solute-binding protein 8 family.</text>
</comment>
<dbReference type="EMBL" id="WJNH01000007">
    <property type="protein sequence ID" value="MRG86889.1"/>
    <property type="molecule type" value="Genomic_DNA"/>
</dbReference>
<dbReference type="AlphaFoldDB" id="A0A6G1X7I0"/>
<dbReference type="Proteomes" id="UP000480185">
    <property type="component" value="Unassembled WGS sequence"/>
</dbReference>
<evidence type="ECO:0000256" key="1">
    <source>
        <dbReference type="ARBA" id="ARBA00008814"/>
    </source>
</evidence>
<dbReference type="OrthoDB" id="9787772at2"/>
<evidence type="ECO:0000259" key="2">
    <source>
        <dbReference type="PROSITE" id="PS50983"/>
    </source>
</evidence>
<organism evidence="3 4">
    <name type="scientific">Salinibacillus xinjiangensis</name>
    <dbReference type="NCBI Taxonomy" id="1229268"/>
    <lineage>
        <taxon>Bacteria</taxon>
        <taxon>Bacillati</taxon>
        <taxon>Bacillota</taxon>
        <taxon>Bacilli</taxon>
        <taxon>Bacillales</taxon>
        <taxon>Bacillaceae</taxon>
        <taxon>Salinibacillus</taxon>
    </lineage>
</organism>
<proteinExistence type="inferred from homology"/>
<dbReference type="PANTHER" id="PTHR30535:SF34">
    <property type="entry name" value="MOLYBDATE-BINDING PROTEIN MOLA"/>
    <property type="match status" value="1"/>
</dbReference>
<name>A0A6G1X7I0_9BACI</name>
<gene>
    <name evidence="3" type="ORF">GH754_11275</name>
</gene>
<accession>A0A6G1X7I0</accession>
<dbReference type="Pfam" id="PF01497">
    <property type="entry name" value="Peripla_BP_2"/>
    <property type="match status" value="1"/>
</dbReference>
<dbReference type="CDD" id="cd01144">
    <property type="entry name" value="BtuF"/>
    <property type="match status" value="1"/>
</dbReference>
<keyword evidence="4" id="KW-1185">Reference proteome</keyword>
<dbReference type="PANTHER" id="PTHR30535">
    <property type="entry name" value="VITAMIN B12-BINDING PROTEIN"/>
    <property type="match status" value="1"/>
</dbReference>
<dbReference type="RefSeq" id="WP_153728795.1">
    <property type="nucleotide sequence ID" value="NZ_WJNH01000007.1"/>
</dbReference>